<name>A0A6J8EQ04_MYTCO</name>
<evidence type="ECO:0000313" key="3">
    <source>
        <dbReference type="Proteomes" id="UP000507470"/>
    </source>
</evidence>
<reference evidence="2 3" key="1">
    <citation type="submission" date="2020-06" db="EMBL/GenBank/DDBJ databases">
        <authorList>
            <person name="Li R."/>
            <person name="Bekaert M."/>
        </authorList>
    </citation>
    <scope>NUCLEOTIDE SEQUENCE [LARGE SCALE GENOMIC DNA]</scope>
    <source>
        <strain evidence="3">wild</strain>
    </source>
</reference>
<organism evidence="2 3">
    <name type="scientific">Mytilus coruscus</name>
    <name type="common">Sea mussel</name>
    <dbReference type="NCBI Taxonomy" id="42192"/>
    <lineage>
        <taxon>Eukaryota</taxon>
        <taxon>Metazoa</taxon>
        <taxon>Spiralia</taxon>
        <taxon>Lophotrochozoa</taxon>
        <taxon>Mollusca</taxon>
        <taxon>Bivalvia</taxon>
        <taxon>Autobranchia</taxon>
        <taxon>Pteriomorphia</taxon>
        <taxon>Mytilida</taxon>
        <taxon>Mytiloidea</taxon>
        <taxon>Mytilidae</taxon>
        <taxon>Mytilinae</taxon>
        <taxon>Mytilus</taxon>
    </lineage>
</organism>
<proteinExistence type="predicted"/>
<feature type="region of interest" description="Disordered" evidence="1">
    <location>
        <begin position="127"/>
        <end position="146"/>
    </location>
</feature>
<dbReference type="EMBL" id="CACVKT020009467">
    <property type="protein sequence ID" value="CAC5421946.1"/>
    <property type="molecule type" value="Genomic_DNA"/>
</dbReference>
<accession>A0A6J8EQ04</accession>
<feature type="region of interest" description="Disordered" evidence="1">
    <location>
        <begin position="152"/>
        <end position="295"/>
    </location>
</feature>
<dbReference type="Proteomes" id="UP000507470">
    <property type="component" value="Unassembled WGS sequence"/>
</dbReference>
<feature type="compositionally biased region" description="Low complexity" evidence="1">
    <location>
        <begin position="225"/>
        <end position="235"/>
    </location>
</feature>
<feature type="compositionally biased region" description="Basic and acidic residues" evidence="1">
    <location>
        <begin position="133"/>
        <end position="146"/>
    </location>
</feature>
<keyword evidence="3" id="KW-1185">Reference proteome</keyword>
<protein>
    <submittedName>
        <fullName evidence="2">Uncharacterized protein</fullName>
    </submittedName>
</protein>
<dbReference type="AlphaFoldDB" id="A0A6J8EQ04"/>
<feature type="compositionally biased region" description="Polar residues" evidence="1">
    <location>
        <begin position="251"/>
        <end position="269"/>
    </location>
</feature>
<evidence type="ECO:0000313" key="2">
    <source>
        <dbReference type="EMBL" id="CAC5421946.1"/>
    </source>
</evidence>
<gene>
    <name evidence="2" type="ORF">MCOR_54029</name>
</gene>
<evidence type="ECO:0000256" key="1">
    <source>
        <dbReference type="SAM" id="MobiDB-lite"/>
    </source>
</evidence>
<feature type="compositionally biased region" description="Polar residues" evidence="1">
    <location>
        <begin position="198"/>
        <end position="216"/>
    </location>
</feature>
<dbReference type="OrthoDB" id="6083167at2759"/>
<sequence>MLIILCRNRCFSNSYPQTQTTYYHGNGHIPNHGNGHVSRPAEQSLLDHHQMEQFTPILTENQNCDSKGCGSGNLIVTPNGTRINGYVPFKNGMRNGHVPNGRVTAFPGRGELANPEETRGLIASMLASSDGSHTSEDSSKGLKTSCLDDKSLVGQDLPQNSDILQKGEENTSPDTSLEDVPKGNNSRNSRSCLPPSSLRISAPNQQSTSCPPSCQDPSPVETEGSVSSVDCSDVVTKGSNQHTSLNEDKPQSNTSDSLIPSLRNGQLTSEGRIRAREEVVPYTYQPPPPPYPGKKRCYANTSPQEHCVNSQQVIDA</sequence>